<protein>
    <recommendedName>
        <fullName evidence="3">Lipoprotein</fullName>
    </recommendedName>
</protein>
<gene>
    <name evidence="1" type="ORF">B9G79_14435</name>
</gene>
<dbReference type="RefSeq" id="WP_088566128.1">
    <property type="nucleotide sequence ID" value="NZ_CP020946.1"/>
</dbReference>
<dbReference type="PROSITE" id="PS51257">
    <property type="entry name" value="PROKAR_LIPOPROTEIN"/>
    <property type="match status" value="1"/>
</dbReference>
<evidence type="ECO:0000313" key="2">
    <source>
        <dbReference type="Proteomes" id="UP000197003"/>
    </source>
</evidence>
<reference evidence="1 2" key="1">
    <citation type="submission" date="2017-04" db="EMBL/GenBank/DDBJ databases">
        <title>Whole genome sequence of Bdellovibrio bacteriovorus strain SSB218315.</title>
        <authorList>
            <person name="Oyedara O."/>
            <person name="Rodriguez-Perez M.A."/>
        </authorList>
    </citation>
    <scope>NUCLEOTIDE SEQUENCE [LARGE SCALE GENOMIC DNA]</scope>
    <source>
        <strain evidence="1 2">SSB218315</strain>
    </source>
</reference>
<proteinExistence type="predicted"/>
<dbReference type="OrthoDB" id="9342517at2"/>
<dbReference type="AlphaFoldDB" id="A0A1Z3NB21"/>
<sequence length="348" mass="39727">MLRDSHLKTLLMLACVGSLTSACEMKKNLDDMHKSTVEMNETTKRMEEKTGELDKKSESLDNKTAELYDALRQGNAALLRKEFLQQLNESKEMAKKLSLGVKYFWAYEFQLWSMQGLDNDHRREELASSAAREFIREIHEYAPTEDFISPTSDDNRDMNLLALVTTLHEVNDKQKNRVDPKGIEHMSMLSLIERALKQKADLDAGRISLNDLKPSSYDLLAFESKLIQILQARQNFILTMLVAKASNIDKGLKNKVKLGLLGMKWTLDLSKYNDVEVNEMTRYLKAVLDTRKILKDADYEIVVDETIQKVLMNGQVANAKKQGSVRTAAESQILNYIQQVRSATVKTK</sequence>
<evidence type="ECO:0008006" key="3">
    <source>
        <dbReference type="Google" id="ProtNLM"/>
    </source>
</evidence>
<name>A0A1Z3NB21_BDEBC</name>
<dbReference type="Proteomes" id="UP000197003">
    <property type="component" value="Chromosome"/>
</dbReference>
<dbReference type="EMBL" id="CP020946">
    <property type="protein sequence ID" value="ASD64678.1"/>
    <property type="molecule type" value="Genomic_DNA"/>
</dbReference>
<accession>A0A1Z3NB21</accession>
<organism evidence="1 2">
    <name type="scientific">Bdellovibrio bacteriovorus</name>
    <dbReference type="NCBI Taxonomy" id="959"/>
    <lineage>
        <taxon>Bacteria</taxon>
        <taxon>Pseudomonadati</taxon>
        <taxon>Bdellovibrionota</taxon>
        <taxon>Bdellovibrionia</taxon>
        <taxon>Bdellovibrionales</taxon>
        <taxon>Pseudobdellovibrionaceae</taxon>
        <taxon>Bdellovibrio</taxon>
    </lineage>
</organism>
<evidence type="ECO:0000313" key="1">
    <source>
        <dbReference type="EMBL" id="ASD64678.1"/>
    </source>
</evidence>